<dbReference type="InterPro" id="IPR051214">
    <property type="entry name" value="GH32_Enzymes"/>
</dbReference>
<comment type="similarity">
    <text evidence="1 4">Belongs to the glycosyl hydrolase 32 family.</text>
</comment>
<dbReference type="Proteomes" id="UP000824243">
    <property type="component" value="Unassembled WGS sequence"/>
</dbReference>
<comment type="caution">
    <text evidence="7">The sequence shown here is derived from an EMBL/GenBank/DDBJ whole genome shotgun (WGS) entry which is preliminary data.</text>
</comment>
<reference evidence="7" key="2">
    <citation type="submission" date="2021-04" db="EMBL/GenBank/DDBJ databases">
        <authorList>
            <person name="Gilroy R."/>
        </authorList>
    </citation>
    <scope>NUCLEOTIDE SEQUENCE</scope>
    <source>
        <strain evidence="7">ChiSjej5B23-15282</strain>
    </source>
</reference>
<proteinExistence type="inferred from homology"/>
<accession>A0A9D1VX54</accession>
<dbReference type="PANTHER" id="PTHR43101:SF1">
    <property type="entry name" value="BETA-FRUCTOSIDASE"/>
    <property type="match status" value="1"/>
</dbReference>
<dbReference type="SUPFAM" id="SSF49899">
    <property type="entry name" value="Concanavalin A-like lectins/glucanases"/>
    <property type="match status" value="1"/>
</dbReference>
<dbReference type="Pfam" id="PF00251">
    <property type="entry name" value="Glyco_hydro_32N"/>
    <property type="match status" value="1"/>
</dbReference>
<dbReference type="SUPFAM" id="SSF75005">
    <property type="entry name" value="Arabinanase/levansucrase/invertase"/>
    <property type="match status" value="1"/>
</dbReference>
<evidence type="ECO:0000256" key="2">
    <source>
        <dbReference type="ARBA" id="ARBA00022801"/>
    </source>
</evidence>
<organism evidence="7 8">
    <name type="scientific">Candidatus Mediterraneibacter caccavium</name>
    <dbReference type="NCBI Taxonomy" id="2838661"/>
    <lineage>
        <taxon>Bacteria</taxon>
        <taxon>Bacillati</taxon>
        <taxon>Bacillota</taxon>
        <taxon>Clostridia</taxon>
        <taxon>Lachnospirales</taxon>
        <taxon>Lachnospiraceae</taxon>
        <taxon>Mediterraneibacter</taxon>
    </lineage>
</organism>
<dbReference type="Gene3D" id="2.115.10.20">
    <property type="entry name" value="Glycosyl hydrolase domain, family 43"/>
    <property type="match status" value="1"/>
</dbReference>
<evidence type="ECO:0000256" key="1">
    <source>
        <dbReference type="ARBA" id="ARBA00009902"/>
    </source>
</evidence>
<keyword evidence="3 4" id="KW-0326">Glycosidase</keyword>
<dbReference type="Pfam" id="PF08244">
    <property type="entry name" value="Glyco_hydro_32C"/>
    <property type="match status" value="1"/>
</dbReference>
<name>A0A9D1VX54_9FIRM</name>
<protein>
    <submittedName>
        <fullName evidence="7">GH32 C-terminal domain-containing protein</fullName>
    </submittedName>
</protein>
<dbReference type="AlphaFoldDB" id="A0A9D1VX54"/>
<dbReference type="PANTHER" id="PTHR43101">
    <property type="entry name" value="BETA-FRUCTOSIDASE"/>
    <property type="match status" value="1"/>
</dbReference>
<gene>
    <name evidence="7" type="ORF">H9981_02365</name>
</gene>
<dbReference type="EMBL" id="DXFA01000042">
    <property type="protein sequence ID" value="HIX47852.1"/>
    <property type="molecule type" value="Genomic_DNA"/>
</dbReference>
<dbReference type="Gene3D" id="2.60.120.560">
    <property type="entry name" value="Exo-inulinase, domain 1"/>
    <property type="match status" value="1"/>
</dbReference>
<feature type="domain" description="Glycosyl hydrolase family 32 N-terminal" evidence="5">
    <location>
        <begin position="1"/>
        <end position="52"/>
    </location>
</feature>
<evidence type="ECO:0000313" key="8">
    <source>
        <dbReference type="Proteomes" id="UP000824243"/>
    </source>
</evidence>
<dbReference type="GO" id="GO:0016798">
    <property type="term" value="F:hydrolase activity, acting on glycosyl bonds"/>
    <property type="evidence" value="ECO:0007669"/>
    <property type="project" value="UniProtKB-KW"/>
</dbReference>
<evidence type="ECO:0000256" key="3">
    <source>
        <dbReference type="ARBA" id="ARBA00023295"/>
    </source>
</evidence>
<dbReference type="InterPro" id="IPR013189">
    <property type="entry name" value="Glyco_hydro_32_C"/>
</dbReference>
<feature type="domain" description="Glycosyl hydrolase family 32 C-terminal" evidence="6">
    <location>
        <begin position="141"/>
        <end position="177"/>
    </location>
</feature>
<reference evidence="7" key="1">
    <citation type="journal article" date="2021" name="PeerJ">
        <title>Extensive microbial diversity within the chicken gut microbiome revealed by metagenomics and culture.</title>
        <authorList>
            <person name="Gilroy R."/>
            <person name="Ravi A."/>
            <person name="Getino M."/>
            <person name="Pursley I."/>
            <person name="Horton D.L."/>
            <person name="Alikhan N.F."/>
            <person name="Baker D."/>
            <person name="Gharbi K."/>
            <person name="Hall N."/>
            <person name="Watson M."/>
            <person name="Adriaenssens E.M."/>
            <person name="Foster-Nyarko E."/>
            <person name="Jarju S."/>
            <person name="Secka A."/>
            <person name="Antonio M."/>
            <person name="Oren A."/>
            <person name="Chaudhuri R.R."/>
            <person name="La Ragione R."/>
            <person name="Hildebrand F."/>
            <person name="Pallen M.J."/>
        </authorList>
    </citation>
    <scope>NUCLEOTIDE SEQUENCE</scope>
    <source>
        <strain evidence="7">ChiSjej5B23-15282</strain>
    </source>
</reference>
<keyword evidence="2 4" id="KW-0378">Hydrolase</keyword>
<dbReference type="InterPro" id="IPR013148">
    <property type="entry name" value="Glyco_hydro_32_N"/>
</dbReference>
<feature type="non-terminal residue" evidence="7">
    <location>
        <position position="1"/>
    </location>
</feature>
<evidence type="ECO:0000259" key="6">
    <source>
        <dbReference type="Pfam" id="PF08244"/>
    </source>
</evidence>
<evidence type="ECO:0000313" key="7">
    <source>
        <dbReference type="EMBL" id="HIX47852.1"/>
    </source>
</evidence>
<dbReference type="InterPro" id="IPR013320">
    <property type="entry name" value="ConA-like_dom_sf"/>
</dbReference>
<sequence>FETEDGRRIQIGWMGMPDCEEYTNPTIENGWQHCFTFPREIFMEDGKVLQRPVRELEEREREIAAAEKGKGSISEPFLIEGYQVYDMSVDRISGNRFRAVLAEELVLEYTDGRFEMRFLSREKGSASAGRGLRYVELERLESVRILADVSSVEVFLNNGEYVFTTRYYPEKACVRVEAGDAEIKFKVIESSP</sequence>
<dbReference type="InterPro" id="IPR023296">
    <property type="entry name" value="Glyco_hydro_beta-prop_sf"/>
</dbReference>
<evidence type="ECO:0000256" key="4">
    <source>
        <dbReference type="RuleBase" id="RU362110"/>
    </source>
</evidence>
<evidence type="ECO:0000259" key="5">
    <source>
        <dbReference type="Pfam" id="PF00251"/>
    </source>
</evidence>